<feature type="repeat" description="Solcar" evidence="8">
    <location>
        <begin position="217"/>
        <end position="308"/>
    </location>
</feature>
<dbReference type="Pfam" id="PF00153">
    <property type="entry name" value="Mito_carr"/>
    <property type="match status" value="3"/>
</dbReference>
<dbReference type="GO" id="GO:0015093">
    <property type="term" value="F:ferrous iron transmembrane transporter activity"/>
    <property type="evidence" value="ECO:0007669"/>
    <property type="project" value="TreeGrafter"/>
</dbReference>
<dbReference type="Proteomes" id="UP000620104">
    <property type="component" value="Unassembled WGS sequence"/>
</dbReference>
<dbReference type="GO" id="GO:0048250">
    <property type="term" value="P:iron import into the mitochondrion"/>
    <property type="evidence" value="ECO:0007669"/>
    <property type="project" value="TreeGrafter"/>
</dbReference>
<organism evidence="10 11">
    <name type="scientific">Naganishia liquefaciens</name>
    <dbReference type="NCBI Taxonomy" id="104408"/>
    <lineage>
        <taxon>Eukaryota</taxon>
        <taxon>Fungi</taxon>
        <taxon>Dikarya</taxon>
        <taxon>Basidiomycota</taxon>
        <taxon>Agaricomycotina</taxon>
        <taxon>Tremellomycetes</taxon>
        <taxon>Filobasidiales</taxon>
        <taxon>Filobasidiaceae</taxon>
        <taxon>Naganishia</taxon>
    </lineage>
</organism>
<keyword evidence="6" id="KW-0496">Mitochondrion</keyword>
<dbReference type="Gene3D" id="1.50.40.10">
    <property type="entry name" value="Mitochondrial carrier domain"/>
    <property type="match status" value="1"/>
</dbReference>
<keyword evidence="11" id="KW-1185">Reference proteome</keyword>
<evidence type="ECO:0000256" key="5">
    <source>
        <dbReference type="ARBA" id="ARBA00022989"/>
    </source>
</evidence>
<evidence type="ECO:0000256" key="9">
    <source>
        <dbReference type="RuleBase" id="RU000488"/>
    </source>
</evidence>
<gene>
    <name evidence="10" type="ORF">NliqN6_0422</name>
</gene>
<evidence type="ECO:0000256" key="4">
    <source>
        <dbReference type="ARBA" id="ARBA00022692"/>
    </source>
</evidence>
<dbReference type="FunFam" id="1.50.40.10:FF:000172">
    <property type="entry name" value="MC family mitochondrial carrier protein"/>
    <property type="match status" value="1"/>
</dbReference>
<keyword evidence="5" id="KW-1133">Transmembrane helix</keyword>
<evidence type="ECO:0000256" key="7">
    <source>
        <dbReference type="ARBA" id="ARBA00023136"/>
    </source>
</evidence>
<keyword evidence="4 8" id="KW-0812">Transmembrane</keyword>
<reference evidence="10" key="1">
    <citation type="submission" date="2020-07" db="EMBL/GenBank/DDBJ databases">
        <title>Draft Genome Sequence of a Deep-Sea Yeast, Naganishia (Cryptococcus) liquefaciens strain N6.</title>
        <authorList>
            <person name="Han Y.W."/>
            <person name="Kajitani R."/>
            <person name="Morimoto H."/>
            <person name="Parhat M."/>
            <person name="Tsubouchi H."/>
            <person name="Bakenova O."/>
            <person name="Ogata M."/>
            <person name="Argunhan B."/>
            <person name="Aoki R."/>
            <person name="Kajiwara S."/>
            <person name="Itoh T."/>
            <person name="Iwasaki H."/>
        </authorList>
    </citation>
    <scope>NUCLEOTIDE SEQUENCE</scope>
    <source>
        <strain evidence="10">N6</strain>
    </source>
</reference>
<evidence type="ECO:0000256" key="1">
    <source>
        <dbReference type="ARBA" id="ARBA00004225"/>
    </source>
</evidence>
<dbReference type="OrthoDB" id="43906at2759"/>
<keyword evidence="7 8" id="KW-0472">Membrane</keyword>
<dbReference type="InterPro" id="IPR023395">
    <property type="entry name" value="MCP_dom_sf"/>
</dbReference>
<dbReference type="AlphaFoldDB" id="A0A8H3TMW8"/>
<evidence type="ECO:0000313" key="10">
    <source>
        <dbReference type="EMBL" id="GHJ84020.1"/>
    </source>
</evidence>
<sequence>MAHNHEEEIDYESLPAGSSMAINMFAGAMAGISEHAAIYPVDSIKTRMQILSPAVSASTTGGLATAPSQALSLAQHFRLVSSTEGLRSLWRGVSSVIMGAGPAHAFHFGTYEFVRELTGGANEGMQGTAGTAVAGAAATIASDAFMNPFDVIKQRMQIRGSVHRSVFDCAKTVYRTEGFQAFYISYPTTLTMSIPLSAVQFSVYEAMKSFLNPTGEYSPSTHVMAGGVAGATAAAVTTPLDVAKTLLQTRGSSNDARIRNAQGMLEAIKIIWERDGLKGFRRGMSARVVTFAPSTAISWLSYEFFKSFLREHDIISSIPGTST</sequence>
<evidence type="ECO:0000256" key="8">
    <source>
        <dbReference type="PROSITE-ProRule" id="PRU00282"/>
    </source>
</evidence>
<comment type="caution">
    <text evidence="10">The sequence shown here is derived from an EMBL/GenBank/DDBJ whole genome shotgun (WGS) entry which is preliminary data.</text>
</comment>
<proteinExistence type="inferred from homology"/>
<feature type="repeat" description="Solcar" evidence="8">
    <location>
        <begin position="126"/>
        <end position="210"/>
    </location>
</feature>
<comment type="similarity">
    <text evidence="2 9">Belongs to the mitochondrial carrier (TC 2.A.29) family.</text>
</comment>
<dbReference type="PANTHER" id="PTHR45758:SF4">
    <property type="entry name" value="MITOFERRIN-1"/>
    <property type="match status" value="1"/>
</dbReference>
<evidence type="ECO:0000256" key="3">
    <source>
        <dbReference type="ARBA" id="ARBA00022448"/>
    </source>
</evidence>
<dbReference type="EMBL" id="BLZA01000005">
    <property type="protein sequence ID" value="GHJ84020.1"/>
    <property type="molecule type" value="Genomic_DNA"/>
</dbReference>
<dbReference type="SUPFAM" id="SSF103506">
    <property type="entry name" value="Mitochondrial carrier"/>
    <property type="match status" value="1"/>
</dbReference>
<evidence type="ECO:0000313" key="11">
    <source>
        <dbReference type="Proteomes" id="UP000620104"/>
    </source>
</evidence>
<feature type="repeat" description="Solcar" evidence="8">
    <location>
        <begin position="18"/>
        <end position="117"/>
    </location>
</feature>
<keyword evidence="3 9" id="KW-0813">Transport</keyword>
<evidence type="ECO:0000256" key="6">
    <source>
        <dbReference type="ARBA" id="ARBA00023128"/>
    </source>
</evidence>
<accession>A0A8H3TMW8</accession>
<name>A0A8H3TMW8_9TREE</name>
<protein>
    <submittedName>
        <fullName evidence="10">Uncharacterized protein</fullName>
    </submittedName>
</protein>
<dbReference type="PROSITE" id="PS50920">
    <property type="entry name" value="SOLCAR"/>
    <property type="match status" value="3"/>
</dbReference>
<dbReference type="GO" id="GO:0031966">
    <property type="term" value="C:mitochondrial membrane"/>
    <property type="evidence" value="ECO:0007669"/>
    <property type="project" value="UniProtKB-SubCell"/>
</dbReference>
<evidence type="ECO:0000256" key="2">
    <source>
        <dbReference type="ARBA" id="ARBA00006375"/>
    </source>
</evidence>
<dbReference type="InterPro" id="IPR018108">
    <property type="entry name" value="MCP_transmembrane"/>
</dbReference>
<dbReference type="PANTHER" id="PTHR45758">
    <property type="entry name" value="MITOFERRIN-1-RELATED"/>
    <property type="match status" value="1"/>
</dbReference>
<comment type="subcellular location">
    <subcellularLocation>
        <location evidence="1">Mitochondrion membrane</location>
        <topology evidence="1">Multi-pass membrane protein</topology>
    </subcellularLocation>
</comment>